<dbReference type="PANTHER" id="PTHR15462">
    <property type="entry name" value="SERINE PROTEASE"/>
    <property type="match status" value="1"/>
</dbReference>
<evidence type="ECO:0000313" key="5">
    <source>
        <dbReference type="EMBL" id="RJL26590.1"/>
    </source>
</evidence>
<comment type="caution">
    <text evidence="5">The sequence shown here is derived from an EMBL/GenBank/DDBJ whole genome shotgun (WGS) entry which is preliminary data.</text>
</comment>
<feature type="compositionally biased region" description="Pro residues" evidence="2">
    <location>
        <begin position="88"/>
        <end position="99"/>
    </location>
</feature>
<keyword evidence="1 3" id="KW-0732">Signal</keyword>
<feature type="chain" id="PRO_5038450799" evidence="3">
    <location>
        <begin position="25"/>
        <end position="348"/>
    </location>
</feature>
<accession>A0A3A4ALQ2</accession>
<dbReference type="Proteomes" id="UP000265768">
    <property type="component" value="Unassembled WGS sequence"/>
</dbReference>
<organism evidence="5 6">
    <name type="scientific">Bailinhaonella thermotolerans</name>
    <dbReference type="NCBI Taxonomy" id="1070861"/>
    <lineage>
        <taxon>Bacteria</taxon>
        <taxon>Bacillati</taxon>
        <taxon>Actinomycetota</taxon>
        <taxon>Actinomycetes</taxon>
        <taxon>Streptosporangiales</taxon>
        <taxon>Streptosporangiaceae</taxon>
        <taxon>Bailinhaonella</taxon>
    </lineage>
</organism>
<dbReference type="RefSeq" id="WP_119929321.1">
    <property type="nucleotide sequence ID" value="NZ_QZEY01000012.1"/>
</dbReference>
<proteinExistence type="predicted"/>
<dbReference type="Gene3D" id="2.40.10.10">
    <property type="entry name" value="Trypsin-like serine proteases"/>
    <property type="match status" value="2"/>
</dbReference>
<name>A0A3A4ALQ2_9ACTN</name>
<reference evidence="5 6" key="1">
    <citation type="submission" date="2018-09" db="EMBL/GenBank/DDBJ databases">
        <title>YIM 75507 draft genome.</title>
        <authorList>
            <person name="Tang S."/>
            <person name="Feng Y."/>
        </authorList>
    </citation>
    <scope>NUCLEOTIDE SEQUENCE [LARGE SCALE GENOMIC DNA]</scope>
    <source>
        <strain evidence="5 6">YIM 75507</strain>
    </source>
</reference>
<dbReference type="SUPFAM" id="SSF50494">
    <property type="entry name" value="Trypsin-like serine proteases"/>
    <property type="match status" value="1"/>
</dbReference>
<dbReference type="Pfam" id="PF00089">
    <property type="entry name" value="Trypsin"/>
    <property type="match status" value="1"/>
</dbReference>
<dbReference type="EMBL" id="QZEY01000012">
    <property type="protein sequence ID" value="RJL26590.1"/>
    <property type="molecule type" value="Genomic_DNA"/>
</dbReference>
<protein>
    <submittedName>
        <fullName evidence="5">Serine protease</fullName>
    </submittedName>
</protein>
<keyword evidence="6" id="KW-1185">Reference proteome</keyword>
<dbReference type="InterPro" id="IPR001254">
    <property type="entry name" value="Trypsin_dom"/>
</dbReference>
<dbReference type="AlphaFoldDB" id="A0A3A4ALQ2"/>
<evidence type="ECO:0000256" key="1">
    <source>
        <dbReference type="ARBA" id="ARBA00022729"/>
    </source>
</evidence>
<feature type="compositionally biased region" description="Low complexity" evidence="2">
    <location>
        <begin position="70"/>
        <end position="87"/>
    </location>
</feature>
<dbReference type="OrthoDB" id="3519542at2"/>
<dbReference type="InterPro" id="IPR050966">
    <property type="entry name" value="Glutamyl_endopeptidase"/>
</dbReference>
<evidence type="ECO:0000256" key="2">
    <source>
        <dbReference type="SAM" id="MobiDB-lite"/>
    </source>
</evidence>
<dbReference type="GO" id="GO:0008233">
    <property type="term" value="F:peptidase activity"/>
    <property type="evidence" value="ECO:0007669"/>
    <property type="project" value="UniProtKB-KW"/>
</dbReference>
<feature type="domain" description="Peptidase S1" evidence="4">
    <location>
        <begin position="128"/>
        <end position="322"/>
    </location>
</feature>
<dbReference type="GO" id="GO:0006508">
    <property type="term" value="P:proteolysis"/>
    <property type="evidence" value="ECO:0007669"/>
    <property type="project" value="UniProtKB-KW"/>
</dbReference>
<sequence length="348" mass="37103">MGTRARRLAIPLAGAFAASGLAGAPLTGAAHAVAADEVQVRAAGDAEKARAFWTAARMRAAQSRTETLSAGAAADGARPAPARAVAPDGPPGSVPPGGPSSPGKGKDVSPPRTTGKVFFRFAGDPRLYWCSASSVNAPDRSLVATAGHCVYDTDTRRWAEDWIFVPGYRQDKAPYGVYAAARFNADDDYVKRSDYDYDYAFVNVTRDLTATRHRRLGDVVGAQGLTWNRSAKVTVFAFGYPAGPHPDGDRPYSGHTVKWCYGTTAAMPKVKKFKVERHIGLRCAFTAGGSGGPLLAGYRNATGRGYLNGVVSLAWDTDGNGRYDRASTSYFNGETHAVYKTATRKRPK</sequence>
<dbReference type="InterPro" id="IPR006311">
    <property type="entry name" value="TAT_signal"/>
</dbReference>
<evidence type="ECO:0000259" key="4">
    <source>
        <dbReference type="Pfam" id="PF00089"/>
    </source>
</evidence>
<keyword evidence="5" id="KW-0378">Hydrolase</keyword>
<evidence type="ECO:0000256" key="3">
    <source>
        <dbReference type="SAM" id="SignalP"/>
    </source>
</evidence>
<keyword evidence="5" id="KW-0645">Protease</keyword>
<evidence type="ECO:0000313" key="6">
    <source>
        <dbReference type="Proteomes" id="UP000265768"/>
    </source>
</evidence>
<gene>
    <name evidence="5" type="ORF">D5H75_26810</name>
</gene>
<dbReference type="InterPro" id="IPR043504">
    <property type="entry name" value="Peptidase_S1_PA_chymotrypsin"/>
</dbReference>
<feature type="signal peptide" evidence="3">
    <location>
        <begin position="1"/>
        <end position="24"/>
    </location>
</feature>
<dbReference type="PROSITE" id="PS51318">
    <property type="entry name" value="TAT"/>
    <property type="match status" value="1"/>
</dbReference>
<dbReference type="InterPro" id="IPR009003">
    <property type="entry name" value="Peptidase_S1_PA"/>
</dbReference>
<feature type="region of interest" description="Disordered" evidence="2">
    <location>
        <begin position="64"/>
        <end position="111"/>
    </location>
</feature>